<accession>A0ABY6CQX4</accession>
<proteinExistence type="predicted"/>
<reference evidence="1" key="1">
    <citation type="submission" date="2022-09" db="EMBL/GenBank/DDBJ databases">
        <title>Comparative genomics and taxonomic characterization of three novel marine species of genus Reichenbachiella exhibiting antioxidant and polysaccharide degradation activities.</title>
        <authorList>
            <person name="Muhammad N."/>
            <person name="Lee Y.-J."/>
            <person name="Ko J."/>
            <person name="Kim S.-G."/>
        </authorList>
    </citation>
    <scope>NUCLEOTIDE SEQUENCE</scope>
    <source>
        <strain evidence="1">BKB1-1</strain>
    </source>
</reference>
<evidence type="ECO:0008006" key="3">
    <source>
        <dbReference type="Google" id="ProtNLM"/>
    </source>
</evidence>
<name>A0ABY6CQX4_9BACT</name>
<dbReference type="RefSeq" id="WP_262310347.1">
    <property type="nucleotide sequence ID" value="NZ_CP106679.1"/>
</dbReference>
<gene>
    <name evidence="1" type="ORF">N6H18_02965</name>
</gene>
<dbReference type="Proteomes" id="UP001065174">
    <property type="component" value="Chromosome"/>
</dbReference>
<dbReference type="PROSITE" id="PS51257">
    <property type="entry name" value="PROKAR_LIPOPROTEIN"/>
    <property type="match status" value="1"/>
</dbReference>
<keyword evidence="2" id="KW-1185">Reference proteome</keyword>
<evidence type="ECO:0000313" key="1">
    <source>
        <dbReference type="EMBL" id="UXP32915.1"/>
    </source>
</evidence>
<organism evidence="1 2">
    <name type="scientific">Reichenbachiella agarivorans</name>
    <dbReference type="NCBI Taxonomy" id="2979464"/>
    <lineage>
        <taxon>Bacteria</taxon>
        <taxon>Pseudomonadati</taxon>
        <taxon>Bacteroidota</taxon>
        <taxon>Cytophagia</taxon>
        <taxon>Cytophagales</taxon>
        <taxon>Reichenbachiellaceae</taxon>
        <taxon>Reichenbachiella</taxon>
    </lineage>
</organism>
<sequence length="231" mass="26309">MLLSKKSNSSRSNFYLIGLIVALGMQACSPALVSWTNPAFKPHQFKKVIVFGMFPRLDARLGFEEELVDALLEMGYPAAHGMTLIPPSYEITSSEQMERIIKKENFDLVIMASAVDEKTETQYHSNYTAGGYGYGPYGGGYDMYNYYNYRYGYDMYYGGYGYGWQNSGYYTEQTSMLIECKIYDLSEEADPNNSTIYTGQSSVIESSNMRTLAHRYAKILLRDLEKQNILN</sequence>
<dbReference type="EMBL" id="CP106679">
    <property type="protein sequence ID" value="UXP32915.1"/>
    <property type="molecule type" value="Genomic_DNA"/>
</dbReference>
<evidence type="ECO:0000313" key="2">
    <source>
        <dbReference type="Proteomes" id="UP001065174"/>
    </source>
</evidence>
<protein>
    <recommendedName>
        <fullName evidence="3">DUF4136 domain-containing protein</fullName>
    </recommendedName>
</protein>